<dbReference type="PANTHER" id="PTHR35801">
    <property type="entry name" value="PHOSPHOSERINE PHOSPHATASE RSBX"/>
    <property type="match status" value="1"/>
</dbReference>
<dbReference type="RefSeq" id="WP_200505102.1">
    <property type="nucleotide sequence ID" value="NZ_JAEHFX010000002.1"/>
</dbReference>
<evidence type="ECO:0000259" key="2">
    <source>
        <dbReference type="Pfam" id="PF13581"/>
    </source>
</evidence>
<feature type="domain" description="PPM-type phosphatase" evidence="1">
    <location>
        <begin position="178"/>
        <end position="347"/>
    </location>
</feature>
<dbReference type="InterPro" id="IPR036890">
    <property type="entry name" value="HATPase_C_sf"/>
</dbReference>
<dbReference type="InterPro" id="IPR039248">
    <property type="entry name" value="Ptase_RsbX"/>
</dbReference>
<evidence type="ECO:0000259" key="1">
    <source>
        <dbReference type="Pfam" id="PF07228"/>
    </source>
</evidence>
<organism evidence="3 4">
    <name type="scientific">Adhaeribacter terrigena</name>
    <dbReference type="NCBI Taxonomy" id="2793070"/>
    <lineage>
        <taxon>Bacteria</taxon>
        <taxon>Pseudomonadati</taxon>
        <taxon>Bacteroidota</taxon>
        <taxon>Cytophagia</taxon>
        <taxon>Cytophagales</taxon>
        <taxon>Hymenobacteraceae</taxon>
        <taxon>Adhaeribacter</taxon>
    </lineage>
</organism>
<name>A0ABS1BZL2_9BACT</name>
<dbReference type="InterPro" id="IPR036457">
    <property type="entry name" value="PPM-type-like_dom_sf"/>
</dbReference>
<accession>A0ABS1BZL2</accession>
<dbReference type="Proteomes" id="UP000644147">
    <property type="component" value="Unassembled WGS sequence"/>
</dbReference>
<evidence type="ECO:0000313" key="3">
    <source>
        <dbReference type="EMBL" id="MBK0402352.1"/>
    </source>
</evidence>
<dbReference type="InterPro" id="IPR001932">
    <property type="entry name" value="PPM-type_phosphatase-like_dom"/>
</dbReference>
<dbReference type="EMBL" id="JAEHFX010000002">
    <property type="protein sequence ID" value="MBK0402352.1"/>
    <property type="molecule type" value="Genomic_DNA"/>
</dbReference>
<dbReference type="Pfam" id="PF13581">
    <property type="entry name" value="HATPase_c_2"/>
    <property type="match status" value="1"/>
</dbReference>
<dbReference type="SUPFAM" id="SSF81606">
    <property type="entry name" value="PP2C-like"/>
    <property type="match status" value="1"/>
</dbReference>
<proteinExistence type="predicted"/>
<dbReference type="SUPFAM" id="SSF55874">
    <property type="entry name" value="ATPase domain of HSP90 chaperone/DNA topoisomerase II/histidine kinase"/>
    <property type="match status" value="1"/>
</dbReference>
<evidence type="ECO:0000313" key="4">
    <source>
        <dbReference type="Proteomes" id="UP000644147"/>
    </source>
</evidence>
<feature type="domain" description="Histidine kinase/HSP90-like ATPase" evidence="2">
    <location>
        <begin position="12"/>
        <end position="109"/>
    </location>
</feature>
<dbReference type="Gene3D" id="3.30.565.10">
    <property type="entry name" value="Histidine kinase-like ATPase, C-terminal domain"/>
    <property type="match status" value="1"/>
</dbReference>
<dbReference type="Gene3D" id="3.60.40.10">
    <property type="entry name" value="PPM-type phosphatase domain"/>
    <property type="match status" value="1"/>
</dbReference>
<keyword evidence="4" id="KW-1185">Reference proteome</keyword>
<protein>
    <submittedName>
        <fullName evidence="3">SpoIIE family protein phosphatase</fullName>
    </submittedName>
</protein>
<dbReference type="PANTHER" id="PTHR35801:SF1">
    <property type="entry name" value="PHOSPHOSERINE PHOSPHATASE RSBX"/>
    <property type="match status" value="1"/>
</dbReference>
<gene>
    <name evidence="3" type="ORF">I5M27_05110</name>
</gene>
<dbReference type="Pfam" id="PF07228">
    <property type="entry name" value="SpoIIE"/>
    <property type="match status" value="1"/>
</dbReference>
<dbReference type="InterPro" id="IPR003594">
    <property type="entry name" value="HATPase_dom"/>
</dbReference>
<comment type="caution">
    <text evidence="3">The sequence shown here is derived from an EMBL/GenBank/DDBJ whole genome shotgun (WGS) entry which is preliminary data.</text>
</comment>
<reference evidence="3 4" key="1">
    <citation type="submission" date="2020-12" db="EMBL/GenBank/DDBJ databases">
        <title>Bacterial novel species Adhaeribacter sp. BT258 isolated from soil.</title>
        <authorList>
            <person name="Jung H.-Y."/>
        </authorList>
    </citation>
    <scope>NUCLEOTIDE SEQUENCE [LARGE SCALE GENOMIC DNA]</scope>
    <source>
        <strain evidence="3 4">BT258</strain>
    </source>
</reference>
<sequence>MDVKQHQRFIIADRSYLNLVKRDITKLAENYGFSENEIGKINIVVSEMVSNLVKHTSAGGEVLVKPVGDDLSGIEIISIDYGPGMVDPERMMEDGVSTHGTAGQGLGAIIRQSAFFDYYTLPESGTVLLSRIFKQVVDSPFLSKPIPKPEKLEVGAIMVAKNGETVCGDGWEMAQTETNTYIVAFDGLGHGPDANAASTEAIKSFKQNLIDSPSNALRQIHADIRRTRGAVGAVCNIHKATGELDFCGIGNINGKIFGSNGQKTVSVLKNLVSYNGTLGHNIPNTMHDLRTEIQMGQLLVLHSDGIKSRWDVTKYPDLHRHDPSLIAAIIYRDFNRGTDDVLVIVAKAKS</sequence>